<dbReference type="AlphaFoldDB" id="A0A1F6CHN2"/>
<feature type="transmembrane region" description="Helical" evidence="1">
    <location>
        <begin position="7"/>
        <end position="24"/>
    </location>
</feature>
<evidence type="ECO:0000313" key="2">
    <source>
        <dbReference type="EMBL" id="OGG48490.1"/>
    </source>
</evidence>
<proteinExistence type="predicted"/>
<accession>A0A1F6CHN2</accession>
<protein>
    <submittedName>
        <fullName evidence="2">Uncharacterized protein</fullName>
    </submittedName>
</protein>
<evidence type="ECO:0000256" key="1">
    <source>
        <dbReference type="SAM" id="Phobius"/>
    </source>
</evidence>
<dbReference type="STRING" id="1798481.A2678_03255"/>
<keyword evidence="1" id="KW-1133">Transmembrane helix</keyword>
<name>A0A1F6CHN2_9BACT</name>
<keyword evidence="1" id="KW-0472">Membrane</keyword>
<sequence>MMLWYKKITVFIAAGVVYLIGQYFRGMWFVDTNFPNICRSYIQSGKTYCNSPYLDTLGWPLIDLGQMLGVVAIILLAANAETFRKWVKFSLYYIPIVVLLDILIYPSINIGLGFLSGYQPTNYFLGVYPFGKLYVILTLGIVVWGLFTSHRKRT</sequence>
<feature type="transmembrane region" description="Helical" evidence="1">
    <location>
        <begin position="90"/>
        <end position="115"/>
    </location>
</feature>
<gene>
    <name evidence="2" type="ORF">A2678_03255</name>
</gene>
<reference evidence="2 3" key="1">
    <citation type="journal article" date="2016" name="Nat. Commun.">
        <title>Thousands of microbial genomes shed light on interconnected biogeochemical processes in an aquifer system.</title>
        <authorList>
            <person name="Anantharaman K."/>
            <person name="Brown C.T."/>
            <person name="Hug L.A."/>
            <person name="Sharon I."/>
            <person name="Castelle C.J."/>
            <person name="Probst A.J."/>
            <person name="Thomas B.C."/>
            <person name="Singh A."/>
            <person name="Wilkins M.J."/>
            <person name="Karaoz U."/>
            <person name="Brodie E.L."/>
            <person name="Williams K.H."/>
            <person name="Hubbard S.S."/>
            <person name="Banfield J.F."/>
        </authorList>
    </citation>
    <scope>NUCLEOTIDE SEQUENCE [LARGE SCALE GENOMIC DNA]</scope>
</reference>
<comment type="caution">
    <text evidence="2">The sequence shown here is derived from an EMBL/GenBank/DDBJ whole genome shotgun (WGS) entry which is preliminary data.</text>
</comment>
<organism evidence="2 3">
    <name type="scientific">Candidatus Kaiserbacteria bacterium RIFCSPHIGHO2_01_FULL_53_31</name>
    <dbReference type="NCBI Taxonomy" id="1798481"/>
    <lineage>
        <taxon>Bacteria</taxon>
        <taxon>Candidatus Kaiseribacteriota</taxon>
    </lineage>
</organism>
<keyword evidence="1" id="KW-0812">Transmembrane</keyword>
<feature type="transmembrane region" description="Helical" evidence="1">
    <location>
        <begin position="127"/>
        <end position="147"/>
    </location>
</feature>
<dbReference type="EMBL" id="MFKU01000011">
    <property type="protein sequence ID" value="OGG48490.1"/>
    <property type="molecule type" value="Genomic_DNA"/>
</dbReference>
<feature type="transmembrane region" description="Helical" evidence="1">
    <location>
        <begin position="57"/>
        <end position="78"/>
    </location>
</feature>
<evidence type="ECO:0000313" key="3">
    <source>
        <dbReference type="Proteomes" id="UP000178815"/>
    </source>
</evidence>
<dbReference type="Proteomes" id="UP000178815">
    <property type="component" value="Unassembled WGS sequence"/>
</dbReference>